<accession>A0A9P8WHC0</accession>
<evidence type="ECO:0000313" key="2">
    <source>
        <dbReference type="EMBL" id="KAH6898992.1"/>
    </source>
</evidence>
<proteinExistence type="predicted"/>
<evidence type="ECO:0000313" key="3">
    <source>
        <dbReference type="Proteomes" id="UP000777438"/>
    </source>
</evidence>
<reference evidence="2 3" key="1">
    <citation type="journal article" date="2021" name="Nat. Commun.">
        <title>Genetic determinants of endophytism in the Arabidopsis root mycobiome.</title>
        <authorList>
            <person name="Mesny F."/>
            <person name="Miyauchi S."/>
            <person name="Thiergart T."/>
            <person name="Pickel B."/>
            <person name="Atanasova L."/>
            <person name="Karlsson M."/>
            <person name="Huettel B."/>
            <person name="Barry K.W."/>
            <person name="Haridas S."/>
            <person name="Chen C."/>
            <person name="Bauer D."/>
            <person name="Andreopoulos W."/>
            <person name="Pangilinan J."/>
            <person name="LaButti K."/>
            <person name="Riley R."/>
            <person name="Lipzen A."/>
            <person name="Clum A."/>
            <person name="Drula E."/>
            <person name="Henrissat B."/>
            <person name="Kohler A."/>
            <person name="Grigoriev I.V."/>
            <person name="Martin F.M."/>
            <person name="Hacquard S."/>
        </authorList>
    </citation>
    <scope>NUCLEOTIDE SEQUENCE [LARGE SCALE GENOMIC DNA]</scope>
    <source>
        <strain evidence="2 3">MPI-CAGE-CH-0241</strain>
    </source>
</reference>
<sequence>MQDGALKASTKAPLSRQPPMDALEPLTMTNQQSEVVARFRPVALARMIDVWPCFWPATLADGHVPRQIISKTLSTCPSSSNPHPHCTGCETRTSGLPRISLPQTHPRKIAGALFVCCGLRPRSSPPDEPCLRLAEARTPRSFGPGSSVSQPAAALPMLRTNQQATAANAAAHLGTAGVADMGCLTGFLAASPWACKHACWLPHGMKDIIISVAERLKVLFLVVCFSLCLFIPPNSPPTPTPSPLSPSSTSLIPGLLLRPSSSTQTQNSNLMSALPRAVFLSPVLVCSPPRSSSVLSSAYPGTVVYGFSRKSRVMYTVDTVCIRLRNAHLRPCRLRQLRSNCSRVVKDMS</sequence>
<gene>
    <name evidence="2" type="ORF">B0T10DRAFT_125822</name>
</gene>
<evidence type="ECO:0000256" key="1">
    <source>
        <dbReference type="SAM" id="MobiDB-lite"/>
    </source>
</evidence>
<name>A0A9P8WHC0_9HYPO</name>
<organism evidence="2 3">
    <name type="scientific">Thelonectria olida</name>
    <dbReference type="NCBI Taxonomy" id="1576542"/>
    <lineage>
        <taxon>Eukaryota</taxon>
        <taxon>Fungi</taxon>
        <taxon>Dikarya</taxon>
        <taxon>Ascomycota</taxon>
        <taxon>Pezizomycotina</taxon>
        <taxon>Sordariomycetes</taxon>
        <taxon>Hypocreomycetidae</taxon>
        <taxon>Hypocreales</taxon>
        <taxon>Nectriaceae</taxon>
        <taxon>Thelonectria</taxon>
    </lineage>
</organism>
<protein>
    <submittedName>
        <fullName evidence="2">Uncharacterized protein</fullName>
    </submittedName>
</protein>
<keyword evidence="3" id="KW-1185">Reference proteome</keyword>
<dbReference type="EMBL" id="JAGPYM010000002">
    <property type="protein sequence ID" value="KAH6898992.1"/>
    <property type="molecule type" value="Genomic_DNA"/>
</dbReference>
<feature type="region of interest" description="Disordered" evidence="1">
    <location>
        <begin position="1"/>
        <end position="22"/>
    </location>
</feature>
<dbReference type="AlphaFoldDB" id="A0A9P8WHC0"/>
<comment type="caution">
    <text evidence="2">The sequence shown here is derived from an EMBL/GenBank/DDBJ whole genome shotgun (WGS) entry which is preliminary data.</text>
</comment>
<dbReference type="Proteomes" id="UP000777438">
    <property type="component" value="Unassembled WGS sequence"/>
</dbReference>